<feature type="transmembrane region" description="Helical" evidence="8">
    <location>
        <begin position="316"/>
        <end position="339"/>
    </location>
</feature>
<evidence type="ECO:0000256" key="3">
    <source>
        <dbReference type="ARBA" id="ARBA00022448"/>
    </source>
</evidence>
<keyword evidence="4" id="KW-1003">Cell membrane</keyword>
<feature type="transmembrane region" description="Helical" evidence="8">
    <location>
        <begin position="237"/>
        <end position="263"/>
    </location>
</feature>
<keyword evidence="7 8" id="KW-0472">Membrane</keyword>
<keyword evidence="5 8" id="KW-0812">Transmembrane</keyword>
<proteinExistence type="inferred from homology"/>
<evidence type="ECO:0000256" key="6">
    <source>
        <dbReference type="ARBA" id="ARBA00022989"/>
    </source>
</evidence>
<keyword evidence="3" id="KW-0813">Transport</keyword>
<reference evidence="9 10" key="1">
    <citation type="submission" date="2016-11" db="EMBL/GenBank/DDBJ databases">
        <authorList>
            <person name="Jaros S."/>
            <person name="Januszkiewicz K."/>
            <person name="Wedrychowicz H."/>
        </authorList>
    </citation>
    <scope>NUCLEOTIDE SEQUENCE [LARGE SCALE GENOMIC DNA]</scope>
    <source>
        <strain evidence="9 10">CGMCC 1.12145</strain>
    </source>
</reference>
<organism evidence="9 10">
    <name type="scientific">Sinomicrobium oceani</name>
    <dbReference type="NCBI Taxonomy" id="1150368"/>
    <lineage>
        <taxon>Bacteria</taxon>
        <taxon>Pseudomonadati</taxon>
        <taxon>Bacteroidota</taxon>
        <taxon>Flavobacteriia</taxon>
        <taxon>Flavobacteriales</taxon>
        <taxon>Flavobacteriaceae</taxon>
        <taxon>Sinomicrobium</taxon>
    </lineage>
</organism>
<dbReference type="InterPro" id="IPR002549">
    <property type="entry name" value="AI-2E-like"/>
</dbReference>
<evidence type="ECO:0000256" key="8">
    <source>
        <dbReference type="SAM" id="Phobius"/>
    </source>
</evidence>
<dbReference type="STRING" id="1150368.SAMN02927921_00055"/>
<evidence type="ECO:0000256" key="2">
    <source>
        <dbReference type="ARBA" id="ARBA00009773"/>
    </source>
</evidence>
<keyword evidence="10" id="KW-1185">Reference proteome</keyword>
<evidence type="ECO:0000256" key="4">
    <source>
        <dbReference type="ARBA" id="ARBA00022475"/>
    </source>
</evidence>
<evidence type="ECO:0000313" key="9">
    <source>
        <dbReference type="EMBL" id="SFW11779.1"/>
    </source>
</evidence>
<evidence type="ECO:0000256" key="7">
    <source>
        <dbReference type="ARBA" id="ARBA00023136"/>
    </source>
</evidence>
<evidence type="ECO:0000256" key="1">
    <source>
        <dbReference type="ARBA" id="ARBA00004651"/>
    </source>
</evidence>
<accession>A0A1K1LLQ6</accession>
<protein>
    <submittedName>
        <fullName evidence="9">Predicted PurR-regulated permease PerM</fullName>
    </submittedName>
</protein>
<evidence type="ECO:0000313" key="10">
    <source>
        <dbReference type="Proteomes" id="UP000182248"/>
    </source>
</evidence>
<gene>
    <name evidence="9" type="ORF">SAMN02927921_00055</name>
</gene>
<dbReference type="Proteomes" id="UP000182248">
    <property type="component" value="Unassembled WGS sequence"/>
</dbReference>
<dbReference type="GO" id="GO:0005886">
    <property type="term" value="C:plasma membrane"/>
    <property type="evidence" value="ECO:0007669"/>
    <property type="project" value="UniProtKB-SubCell"/>
</dbReference>
<feature type="transmembrane region" description="Helical" evidence="8">
    <location>
        <begin position="155"/>
        <end position="173"/>
    </location>
</feature>
<comment type="subcellular location">
    <subcellularLocation>
        <location evidence="1">Cell membrane</location>
        <topology evidence="1">Multi-pass membrane protein</topology>
    </subcellularLocation>
</comment>
<feature type="transmembrane region" description="Helical" evidence="8">
    <location>
        <begin position="64"/>
        <end position="90"/>
    </location>
</feature>
<evidence type="ECO:0000256" key="5">
    <source>
        <dbReference type="ARBA" id="ARBA00022692"/>
    </source>
</evidence>
<sequence length="363" mass="39871">MINSKIIANGIIRAVGILVGIALLLFLLYKIKAVLIYIAFAVVISLIGRPIVRFFKYKLHFGNTISVVITMTLLVGIIAGLVAMFIPLIIQQGHNLSLLNINELQRNLESLYTQISDYLAARQIDISQSLKESDVFSAFGISAIPDFLNSLVGTIGNFGAGLFSVVFISFFFLKDSRLFDASVFTLIPDNKEEKARRSMEKIKNLLSRYFIGLVLQILILFVIYTIILLILGIPNALVIAFLCALLNLIPYIGPLIGGSLMIILTMTGNLGEDFSSVILPKSIYVLIGFIIGQLVDNFVSQPVIFSNSVKSHPLEIFLIIIIGGLLFGVTGMIIAVPAYTAIKVVLKEFLAENKIVKSLTKNL</sequence>
<feature type="transmembrane region" description="Helical" evidence="8">
    <location>
        <begin position="7"/>
        <end position="28"/>
    </location>
</feature>
<dbReference type="EMBL" id="FPJE01000001">
    <property type="protein sequence ID" value="SFW11779.1"/>
    <property type="molecule type" value="Genomic_DNA"/>
</dbReference>
<name>A0A1K1LLQ6_9FLAO</name>
<comment type="similarity">
    <text evidence="2">Belongs to the autoinducer-2 exporter (AI-2E) (TC 2.A.86) family.</text>
</comment>
<feature type="transmembrane region" description="Helical" evidence="8">
    <location>
        <begin position="206"/>
        <end position="231"/>
    </location>
</feature>
<dbReference type="Pfam" id="PF01594">
    <property type="entry name" value="AI-2E_transport"/>
    <property type="match status" value="1"/>
</dbReference>
<dbReference type="PANTHER" id="PTHR21716">
    <property type="entry name" value="TRANSMEMBRANE PROTEIN"/>
    <property type="match status" value="1"/>
</dbReference>
<feature type="transmembrane region" description="Helical" evidence="8">
    <location>
        <begin position="34"/>
        <end position="52"/>
    </location>
</feature>
<dbReference type="PANTHER" id="PTHR21716:SF53">
    <property type="entry name" value="PERMEASE PERM-RELATED"/>
    <property type="match status" value="1"/>
</dbReference>
<keyword evidence="6 8" id="KW-1133">Transmembrane helix</keyword>
<dbReference type="AlphaFoldDB" id="A0A1K1LLQ6"/>
<feature type="transmembrane region" description="Helical" evidence="8">
    <location>
        <begin position="283"/>
        <end position="304"/>
    </location>
</feature>